<accession>A0A834T4J3</accession>
<keyword evidence="2" id="KW-1185">Reference proteome</keyword>
<proteinExistence type="predicted"/>
<dbReference type="EMBL" id="JAAIUW010000009">
    <property type="protein sequence ID" value="KAF7814635.1"/>
    <property type="molecule type" value="Genomic_DNA"/>
</dbReference>
<evidence type="ECO:0000313" key="1">
    <source>
        <dbReference type="EMBL" id="KAF7814635.1"/>
    </source>
</evidence>
<sequence length="43" mass="4707">MAMFGWGLGWKGKEEKGENRLKVCLEDLLGMEGIEGEGLSNPP</sequence>
<dbReference type="AlphaFoldDB" id="A0A834T4J3"/>
<name>A0A834T4J3_9FABA</name>
<comment type="caution">
    <text evidence="1">The sequence shown here is derived from an EMBL/GenBank/DDBJ whole genome shotgun (WGS) entry which is preliminary data.</text>
</comment>
<protein>
    <submittedName>
        <fullName evidence="1">Uncharacterized protein</fullName>
    </submittedName>
</protein>
<evidence type="ECO:0000313" key="2">
    <source>
        <dbReference type="Proteomes" id="UP000634136"/>
    </source>
</evidence>
<gene>
    <name evidence="1" type="ORF">G2W53_028604</name>
</gene>
<dbReference type="Proteomes" id="UP000634136">
    <property type="component" value="Unassembled WGS sequence"/>
</dbReference>
<organism evidence="1 2">
    <name type="scientific">Senna tora</name>
    <dbReference type="NCBI Taxonomy" id="362788"/>
    <lineage>
        <taxon>Eukaryota</taxon>
        <taxon>Viridiplantae</taxon>
        <taxon>Streptophyta</taxon>
        <taxon>Embryophyta</taxon>
        <taxon>Tracheophyta</taxon>
        <taxon>Spermatophyta</taxon>
        <taxon>Magnoliopsida</taxon>
        <taxon>eudicotyledons</taxon>
        <taxon>Gunneridae</taxon>
        <taxon>Pentapetalae</taxon>
        <taxon>rosids</taxon>
        <taxon>fabids</taxon>
        <taxon>Fabales</taxon>
        <taxon>Fabaceae</taxon>
        <taxon>Caesalpinioideae</taxon>
        <taxon>Cassia clade</taxon>
        <taxon>Senna</taxon>
    </lineage>
</organism>
<reference evidence="1" key="1">
    <citation type="submission" date="2020-09" db="EMBL/GenBank/DDBJ databases">
        <title>Genome-Enabled Discovery of Anthraquinone Biosynthesis in Senna tora.</title>
        <authorList>
            <person name="Kang S.-H."/>
            <person name="Pandey R.P."/>
            <person name="Lee C.-M."/>
            <person name="Sim J.-S."/>
            <person name="Jeong J.-T."/>
            <person name="Choi B.-S."/>
            <person name="Jung M."/>
            <person name="Ginzburg D."/>
            <person name="Zhao K."/>
            <person name="Won S.Y."/>
            <person name="Oh T.-J."/>
            <person name="Yu Y."/>
            <person name="Kim N.-H."/>
            <person name="Lee O.R."/>
            <person name="Lee T.-H."/>
            <person name="Bashyal P."/>
            <person name="Kim T.-S."/>
            <person name="Lee W.-H."/>
            <person name="Kawkins C."/>
            <person name="Kim C.-K."/>
            <person name="Kim J.S."/>
            <person name="Ahn B.O."/>
            <person name="Rhee S.Y."/>
            <person name="Sohng J.K."/>
        </authorList>
    </citation>
    <scope>NUCLEOTIDE SEQUENCE</scope>
    <source>
        <tissue evidence="1">Leaf</tissue>
    </source>
</reference>